<accession>A0A914CL13</accession>
<name>A0A914CL13_9BILA</name>
<dbReference type="Gene3D" id="3.40.50.300">
    <property type="entry name" value="P-loop containing nucleotide triphosphate hydrolases"/>
    <property type="match status" value="1"/>
</dbReference>
<dbReference type="InterPro" id="IPR027417">
    <property type="entry name" value="P-loop_NTPase"/>
</dbReference>
<sequence length="57" mass="6534">MDMPGNESFIASSKRKKRYSSVCDLLILVIDMVFGIESNEIIQIAKRHKHCIIVLNK</sequence>
<organism evidence="1 2">
    <name type="scientific">Acrobeloides nanus</name>
    <dbReference type="NCBI Taxonomy" id="290746"/>
    <lineage>
        <taxon>Eukaryota</taxon>
        <taxon>Metazoa</taxon>
        <taxon>Ecdysozoa</taxon>
        <taxon>Nematoda</taxon>
        <taxon>Chromadorea</taxon>
        <taxon>Rhabditida</taxon>
        <taxon>Tylenchina</taxon>
        <taxon>Cephalobomorpha</taxon>
        <taxon>Cephaloboidea</taxon>
        <taxon>Cephalobidae</taxon>
        <taxon>Acrobeloides</taxon>
    </lineage>
</organism>
<keyword evidence="1" id="KW-1185">Reference proteome</keyword>
<proteinExistence type="predicted"/>
<dbReference type="AlphaFoldDB" id="A0A914CL13"/>
<reference evidence="2" key="1">
    <citation type="submission" date="2022-11" db="UniProtKB">
        <authorList>
            <consortium name="WormBaseParasite"/>
        </authorList>
    </citation>
    <scope>IDENTIFICATION</scope>
</reference>
<dbReference type="SUPFAM" id="SSF52540">
    <property type="entry name" value="P-loop containing nucleoside triphosphate hydrolases"/>
    <property type="match status" value="1"/>
</dbReference>
<dbReference type="Proteomes" id="UP000887540">
    <property type="component" value="Unplaced"/>
</dbReference>
<evidence type="ECO:0000313" key="2">
    <source>
        <dbReference type="WBParaSite" id="ACRNAN_scaffold11482.g11498.t1"/>
    </source>
</evidence>
<evidence type="ECO:0000313" key="1">
    <source>
        <dbReference type="Proteomes" id="UP000887540"/>
    </source>
</evidence>
<dbReference type="WBParaSite" id="ACRNAN_scaffold11482.g11498.t1">
    <property type="protein sequence ID" value="ACRNAN_scaffold11482.g11498.t1"/>
    <property type="gene ID" value="ACRNAN_scaffold11482.g11498"/>
</dbReference>
<protein>
    <submittedName>
        <fullName evidence="2">Uncharacterized protein</fullName>
    </submittedName>
</protein>